<dbReference type="InterPro" id="IPR003462">
    <property type="entry name" value="ODC_Mu_crystall"/>
</dbReference>
<dbReference type="SUPFAM" id="SSF51735">
    <property type="entry name" value="NAD(P)-binding Rossmann-fold domains"/>
    <property type="match status" value="1"/>
</dbReference>
<dbReference type="Proteomes" id="UP000248423">
    <property type="component" value="Unassembled WGS sequence"/>
</dbReference>
<keyword evidence="3" id="KW-1185">Reference proteome</keyword>
<dbReference type="PANTHER" id="PTHR13812:SF23">
    <property type="entry name" value="PRNX PROTEIN"/>
    <property type="match status" value="1"/>
</dbReference>
<protein>
    <submittedName>
        <fullName evidence="2">Shikimate/quinate 5-dehydrogenase</fullName>
    </submittedName>
</protein>
<dbReference type="Gene3D" id="3.40.50.720">
    <property type="entry name" value="NAD(P)-binding Rossmann-like Domain"/>
    <property type="match status" value="1"/>
</dbReference>
<dbReference type="PANTHER" id="PTHR13812">
    <property type="entry name" value="KETIMINE REDUCTASE MU-CRYSTALLIN"/>
    <property type="match status" value="1"/>
</dbReference>
<dbReference type="VEuPathDB" id="FungiDB:BO78DRAFT_457945"/>
<evidence type="ECO:0000313" key="3">
    <source>
        <dbReference type="Proteomes" id="UP000248423"/>
    </source>
</evidence>
<dbReference type="InterPro" id="IPR036291">
    <property type="entry name" value="NAD(P)-bd_dom_sf"/>
</dbReference>
<dbReference type="EMBL" id="KZ826319">
    <property type="protein sequence ID" value="PYI10987.1"/>
    <property type="molecule type" value="Genomic_DNA"/>
</dbReference>
<organism evidence="2 3">
    <name type="scientific">Aspergillus sclerotiicarbonarius (strain CBS 121057 / IBT 28362)</name>
    <dbReference type="NCBI Taxonomy" id="1448318"/>
    <lineage>
        <taxon>Eukaryota</taxon>
        <taxon>Fungi</taxon>
        <taxon>Dikarya</taxon>
        <taxon>Ascomycota</taxon>
        <taxon>Pezizomycotina</taxon>
        <taxon>Eurotiomycetes</taxon>
        <taxon>Eurotiomycetidae</taxon>
        <taxon>Eurotiales</taxon>
        <taxon>Aspergillaceae</taxon>
        <taxon>Aspergillus</taxon>
        <taxon>Aspergillus subgen. Circumdati</taxon>
    </lineage>
</organism>
<dbReference type="AlphaFoldDB" id="A0A319EL13"/>
<dbReference type="Gene3D" id="3.30.1780.10">
    <property type="entry name" value="ornithine cyclodeaminase, domain 1"/>
    <property type="match status" value="1"/>
</dbReference>
<reference evidence="2 3" key="1">
    <citation type="submission" date="2018-02" db="EMBL/GenBank/DDBJ databases">
        <title>The genomes of Aspergillus section Nigri reveals drivers in fungal speciation.</title>
        <authorList>
            <consortium name="DOE Joint Genome Institute"/>
            <person name="Vesth T.C."/>
            <person name="Nybo J."/>
            <person name="Theobald S."/>
            <person name="Brandl J."/>
            <person name="Frisvad J.C."/>
            <person name="Nielsen K.F."/>
            <person name="Lyhne E.K."/>
            <person name="Kogle M.E."/>
            <person name="Kuo A."/>
            <person name="Riley R."/>
            <person name="Clum A."/>
            <person name="Nolan M."/>
            <person name="Lipzen A."/>
            <person name="Salamov A."/>
            <person name="Henrissat B."/>
            <person name="Wiebenga A."/>
            <person name="De vries R.P."/>
            <person name="Grigoriev I.V."/>
            <person name="Mortensen U.H."/>
            <person name="Andersen M.R."/>
            <person name="Baker S.E."/>
        </authorList>
    </citation>
    <scope>NUCLEOTIDE SEQUENCE [LARGE SCALE GENOMIC DNA]</scope>
    <source>
        <strain evidence="2 3">CBS 121057</strain>
    </source>
</reference>
<name>A0A319EL13_ASPSB</name>
<accession>A0A319EL13</accession>
<evidence type="ECO:0000256" key="1">
    <source>
        <dbReference type="SAM" id="MobiDB-lite"/>
    </source>
</evidence>
<feature type="compositionally biased region" description="Polar residues" evidence="1">
    <location>
        <begin position="45"/>
        <end position="57"/>
    </location>
</feature>
<gene>
    <name evidence="2" type="ORF">BO78DRAFT_457945</name>
</gene>
<dbReference type="GO" id="GO:0005737">
    <property type="term" value="C:cytoplasm"/>
    <property type="evidence" value="ECO:0007669"/>
    <property type="project" value="TreeGrafter"/>
</dbReference>
<dbReference type="InterPro" id="IPR023401">
    <property type="entry name" value="ODC_N"/>
</dbReference>
<feature type="region of interest" description="Disordered" evidence="1">
    <location>
        <begin position="38"/>
        <end position="58"/>
    </location>
</feature>
<dbReference type="STRING" id="1448318.A0A319EL13"/>
<dbReference type="OrthoDB" id="41492at2759"/>
<evidence type="ECO:0000313" key="2">
    <source>
        <dbReference type="EMBL" id="PYI10987.1"/>
    </source>
</evidence>
<proteinExistence type="predicted"/>
<sequence>MHYLNNTTIHDLLLNLTGTEALNFLHIIETTLCDFSTGNERHHQASPSTTTRPTGQRTLFRPFTSDSSVGCKIIVESPPTQYGKKEPLHGIIVILDAHGHPTGLLAAEEVTGFRTSMNAMVPFCWRKHVESIVIFGAGVQALWHTRLILMLRGDEVKRITFVNGCQERVKGLIETVRRENEVRWRSACVFGFIISSAEDAREQIKDCLAKVDCVFCTTPSRTPLFPADYLTEREESWQPFVSAVGSWQADMIELDPGLLRYAVGVQGGYNPVTGEDRGVVLVDDRDYALENAGEVVQSGLGAEEMVELGKVISLKGGTVPAVSDRQVEKTDRFISEGIKFLNVTP</sequence>